<dbReference type="EMBL" id="BAABLP010000007">
    <property type="protein sequence ID" value="GAA4754751.1"/>
    <property type="molecule type" value="Genomic_DNA"/>
</dbReference>
<reference evidence="3" key="1">
    <citation type="journal article" date="2019" name="Int. J. Syst. Evol. Microbiol.">
        <title>The Global Catalogue of Microorganisms (GCM) 10K type strain sequencing project: providing services to taxonomists for standard genome sequencing and annotation.</title>
        <authorList>
            <consortium name="The Broad Institute Genomics Platform"/>
            <consortium name="The Broad Institute Genome Sequencing Center for Infectious Disease"/>
            <person name="Wu L."/>
            <person name="Ma J."/>
        </authorList>
    </citation>
    <scope>NUCLEOTIDE SEQUENCE [LARGE SCALE GENOMIC DNA]</scope>
    <source>
        <strain evidence="3">JCM 19015</strain>
    </source>
</reference>
<keyword evidence="1" id="KW-0472">Membrane</keyword>
<keyword evidence="1" id="KW-1133">Transmembrane helix</keyword>
<evidence type="ECO:0000256" key="1">
    <source>
        <dbReference type="SAM" id="Phobius"/>
    </source>
</evidence>
<evidence type="ECO:0000313" key="3">
    <source>
        <dbReference type="Proteomes" id="UP001500121"/>
    </source>
</evidence>
<organism evidence="2 3">
    <name type="scientific">Amnibacterium soli</name>
    <dbReference type="NCBI Taxonomy" id="1282736"/>
    <lineage>
        <taxon>Bacteria</taxon>
        <taxon>Bacillati</taxon>
        <taxon>Actinomycetota</taxon>
        <taxon>Actinomycetes</taxon>
        <taxon>Micrococcales</taxon>
        <taxon>Microbacteriaceae</taxon>
        <taxon>Amnibacterium</taxon>
    </lineage>
</organism>
<protein>
    <submittedName>
        <fullName evidence="2">Uncharacterized protein</fullName>
    </submittedName>
</protein>
<comment type="caution">
    <text evidence="2">The sequence shown here is derived from an EMBL/GenBank/DDBJ whole genome shotgun (WGS) entry which is preliminary data.</text>
</comment>
<sequence length="87" mass="9166">MRSAWVVVATLMAMTATVLLLLPLPDACDEPGNLVLCNYRASAAGLTFARNSPWPVIEALVALVLVALLGAALVLHGLRRAGRRGES</sequence>
<feature type="transmembrane region" description="Helical" evidence="1">
    <location>
        <begin position="56"/>
        <end position="78"/>
    </location>
</feature>
<gene>
    <name evidence="2" type="ORF">GCM10025783_29820</name>
</gene>
<dbReference type="Proteomes" id="UP001500121">
    <property type="component" value="Unassembled WGS sequence"/>
</dbReference>
<keyword evidence="1" id="KW-0812">Transmembrane</keyword>
<name>A0ABP8ZEP3_9MICO</name>
<accession>A0ABP8ZEP3</accession>
<proteinExistence type="predicted"/>
<evidence type="ECO:0000313" key="2">
    <source>
        <dbReference type="EMBL" id="GAA4754751.1"/>
    </source>
</evidence>
<keyword evidence="3" id="KW-1185">Reference proteome</keyword>